<evidence type="ECO:0000256" key="2">
    <source>
        <dbReference type="ARBA" id="ARBA00023015"/>
    </source>
</evidence>
<dbReference type="EMBL" id="UGSG01000001">
    <property type="protein sequence ID" value="SUA81353.1"/>
    <property type="molecule type" value="Genomic_DNA"/>
</dbReference>
<dbReference type="Pfam" id="PF03466">
    <property type="entry name" value="LysR_substrate"/>
    <property type="match status" value="1"/>
</dbReference>
<dbReference type="Proteomes" id="UP000361468">
    <property type="component" value="Unassembled WGS sequence"/>
</dbReference>
<dbReference type="Pfam" id="PF00126">
    <property type="entry name" value="HTH_1"/>
    <property type="match status" value="1"/>
</dbReference>
<keyword evidence="2" id="KW-0805">Transcription regulation</keyword>
<organism evidence="6 8">
    <name type="scientific">Pandoraea pnomenusa</name>
    <dbReference type="NCBI Taxonomy" id="93220"/>
    <lineage>
        <taxon>Bacteria</taxon>
        <taxon>Pseudomonadati</taxon>
        <taxon>Pseudomonadota</taxon>
        <taxon>Betaproteobacteria</taxon>
        <taxon>Burkholderiales</taxon>
        <taxon>Burkholderiaceae</taxon>
        <taxon>Pandoraea</taxon>
    </lineage>
</organism>
<evidence type="ECO:0000256" key="1">
    <source>
        <dbReference type="ARBA" id="ARBA00009437"/>
    </source>
</evidence>
<name>A0A378YX38_9BURK</name>
<dbReference type="Gene3D" id="3.40.190.10">
    <property type="entry name" value="Periplasmic binding protein-like II"/>
    <property type="match status" value="2"/>
</dbReference>
<dbReference type="PRINTS" id="PR00039">
    <property type="entry name" value="HTHLYSR"/>
</dbReference>
<evidence type="ECO:0000313" key="7">
    <source>
        <dbReference type="EMBL" id="VVE67889.1"/>
    </source>
</evidence>
<keyword evidence="4" id="KW-0804">Transcription</keyword>
<reference evidence="7 9" key="2">
    <citation type="submission" date="2019-08" db="EMBL/GenBank/DDBJ databases">
        <authorList>
            <person name="Peeters C."/>
        </authorList>
    </citation>
    <scope>NUCLEOTIDE SEQUENCE [LARGE SCALE GENOMIC DNA]</scope>
    <source>
        <strain evidence="7 9">LMG 31119</strain>
    </source>
</reference>
<dbReference type="InterPro" id="IPR036390">
    <property type="entry name" value="WH_DNA-bd_sf"/>
</dbReference>
<evidence type="ECO:0000256" key="3">
    <source>
        <dbReference type="ARBA" id="ARBA00023125"/>
    </source>
</evidence>
<evidence type="ECO:0000256" key="4">
    <source>
        <dbReference type="ARBA" id="ARBA00023163"/>
    </source>
</evidence>
<dbReference type="AlphaFoldDB" id="A0A378YX38"/>
<dbReference type="SUPFAM" id="SSF53850">
    <property type="entry name" value="Periplasmic binding protein-like II"/>
    <property type="match status" value="1"/>
</dbReference>
<evidence type="ECO:0000313" key="9">
    <source>
        <dbReference type="Proteomes" id="UP000361468"/>
    </source>
</evidence>
<sequence length="300" mass="33967">MNLRSVDLNLLVIFDALMRERHVTRAALRIPMSQPAMSNALARLRHVFRDELFIRSGGTMEPTPRAIELGDSVRQILRQTERLMSSDVNFEPATAQREFTARMSDLVGCLVLPQILSAIAESAPGITLDILHMSPERTIKALESDELDFGLSMQLQHASTIRRQPLFMDRMVCVMRADHPLAGGKLTMKRFLDAEHLRVAMSPTDIRFVDNVLADQGFARKVVAKVPHWLLIPPILQESHLIAVISGKLAARFSSESIAVRPLPFPSEPFSWDIYWHRRNDNSTSHKWMRELVVEVCSAI</sequence>
<dbReference type="EMBL" id="CABPSO010000008">
    <property type="protein sequence ID" value="VVE67889.1"/>
    <property type="molecule type" value="Genomic_DNA"/>
</dbReference>
<evidence type="ECO:0000313" key="6">
    <source>
        <dbReference type="EMBL" id="SUA81353.1"/>
    </source>
</evidence>
<evidence type="ECO:0000313" key="8">
    <source>
        <dbReference type="Proteomes" id="UP000254573"/>
    </source>
</evidence>
<evidence type="ECO:0000259" key="5">
    <source>
        <dbReference type="PROSITE" id="PS50931"/>
    </source>
</evidence>
<dbReference type="KEGG" id="ppno:DA70_09420"/>
<dbReference type="GeneID" id="57197824"/>
<keyword evidence="9" id="KW-1185">Reference proteome</keyword>
<dbReference type="SUPFAM" id="SSF46785">
    <property type="entry name" value="Winged helix' DNA-binding domain"/>
    <property type="match status" value="1"/>
</dbReference>
<dbReference type="GO" id="GO:0003700">
    <property type="term" value="F:DNA-binding transcription factor activity"/>
    <property type="evidence" value="ECO:0007669"/>
    <property type="project" value="InterPro"/>
</dbReference>
<dbReference type="PANTHER" id="PTHR30118">
    <property type="entry name" value="HTH-TYPE TRANSCRIPTIONAL REGULATOR LEUO-RELATED"/>
    <property type="match status" value="1"/>
</dbReference>
<dbReference type="RefSeq" id="WP_023597066.1">
    <property type="nucleotide sequence ID" value="NC_023018.2"/>
</dbReference>
<dbReference type="KEGG" id="prb:X636_17140"/>
<dbReference type="KEGG" id="ppnm:LV28_21385"/>
<dbReference type="InterPro" id="IPR050389">
    <property type="entry name" value="LysR-type_TF"/>
</dbReference>
<dbReference type="GO" id="GO:0003677">
    <property type="term" value="F:DNA binding"/>
    <property type="evidence" value="ECO:0007669"/>
    <property type="project" value="UniProtKB-KW"/>
</dbReference>
<dbReference type="CDD" id="cd08417">
    <property type="entry name" value="PBP2_Nitroaromatics_like"/>
    <property type="match status" value="1"/>
</dbReference>
<dbReference type="InterPro" id="IPR005119">
    <property type="entry name" value="LysR_subst-bd"/>
</dbReference>
<accession>A0A378YX38</accession>
<comment type="similarity">
    <text evidence="1">Belongs to the LysR transcriptional regulatory family.</text>
</comment>
<reference evidence="6 8" key="1">
    <citation type="submission" date="2018-06" db="EMBL/GenBank/DDBJ databases">
        <authorList>
            <consortium name="Pathogen Informatics"/>
            <person name="Doyle S."/>
        </authorList>
    </citation>
    <scope>NUCLEOTIDE SEQUENCE [LARGE SCALE GENOMIC DNA]</scope>
    <source>
        <strain evidence="6 8">NCTC13160</strain>
    </source>
</reference>
<dbReference type="STRING" id="93220.A6P55_17965"/>
<dbReference type="PANTHER" id="PTHR30118:SF15">
    <property type="entry name" value="TRANSCRIPTIONAL REGULATORY PROTEIN"/>
    <property type="match status" value="1"/>
</dbReference>
<dbReference type="InterPro" id="IPR037402">
    <property type="entry name" value="YidZ_PBP2"/>
</dbReference>
<dbReference type="Gene3D" id="1.10.10.10">
    <property type="entry name" value="Winged helix-like DNA-binding domain superfamily/Winged helix DNA-binding domain"/>
    <property type="match status" value="1"/>
</dbReference>
<dbReference type="Proteomes" id="UP000254573">
    <property type="component" value="Unassembled WGS sequence"/>
</dbReference>
<dbReference type="PROSITE" id="PS50931">
    <property type="entry name" value="HTH_LYSR"/>
    <property type="match status" value="1"/>
</dbReference>
<gene>
    <name evidence="6" type="primary">leuO</name>
    <name evidence="6" type="ORF">NCTC13160_04217</name>
    <name evidence="7" type="ORF">PPN31119_02762</name>
</gene>
<proteinExistence type="inferred from homology"/>
<protein>
    <submittedName>
        <fullName evidence="6">HTH-type transcriptional regulator LeuO</fullName>
    </submittedName>
    <submittedName>
        <fullName evidence="7">LysR family transcriptional regulator</fullName>
    </submittedName>
</protein>
<dbReference type="InterPro" id="IPR000847">
    <property type="entry name" value="LysR_HTH_N"/>
</dbReference>
<feature type="domain" description="HTH lysR-type" evidence="5">
    <location>
        <begin position="6"/>
        <end position="63"/>
    </location>
</feature>
<dbReference type="OrthoDB" id="5495633at2"/>
<keyword evidence="3" id="KW-0238">DNA-binding</keyword>
<dbReference type="InterPro" id="IPR036388">
    <property type="entry name" value="WH-like_DNA-bd_sf"/>
</dbReference>